<reference evidence="2 3" key="1">
    <citation type="journal article" date="2018" name="Cell">
        <title>The Chara Genome: Secondary Complexity and Implications for Plant Terrestrialization.</title>
        <authorList>
            <person name="Nishiyama T."/>
            <person name="Sakayama H."/>
            <person name="Vries J.D."/>
            <person name="Buschmann H."/>
            <person name="Saint-Marcoux D."/>
            <person name="Ullrich K.K."/>
            <person name="Haas F.B."/>
            <person name="Vanderstraeten L."/>
            <person name="Becker D."/>
            <person name="Lang D."/>
            <person name="Vosolsobe S."/>
            <person name="Rombauts S."/>
            <person name="Wilhelmsson P.K.I."/>
            <person name="Janitza P."/>
            <person name="Kern R."/>
            <person name="Heyl A."/>
            <person name="Rumpler F."/>
            <person name="Villalobos L.I.A.C."/>
            <person name="Clay J.M."/>
            <person name="Skokan R."/>
            <person name="Toyoda A."/>
            <person name="Suzuki Y."/>
            <person name="Kagoshima H."/>
            <person name="Schijlen E."/>
            <person name="Tajeshwar N."/>
            <person name="Catarino B."/>
            <person name="Hetherington A.J."/>
            <person name="Saltykova A."/>
            <person name="Bonnot C."/>
            <person name="Breuninger H."/>
            <person name="Symeonidi A."/>
            <person name="Radhakrishnan G.V."/>
            <person name="Van Nieuwerburgh F."/>
            <person name="Deforce D."/>
            <person name="Chang C."/>
            <person name="Karol K.G."/>
            <person name="Hedrich R."/>
            <person name="Ulvskov P."/>
            <person name="Glockner G."/>
            <person name="Delwiche C.F."/>
            <person name="Petrasek J."/>
            <person name="Van de Peer Y."/>
            <person name="Friml J."/>
            <person name="Beilby M."/>
            <person name="Dolan L."/>
            <person name="Kohara Y."/>
            <person name="Sugano S."/>
            <person name="Fujiyama A."/>
            <person name="Delaux P.-M."/>
            <person name="Quint M."/>
            <person name="TheiBen G."/>
            <person name="Hagemann M."/>
            <person name="Harholt J."/>
            <person name="Dunand C."/>
            <person name="Zachgo S."/>
            <person name="Langdale J."/>
            <person name="Maumus F."/>
            <person name="Straeten D.V.D."/>
            <person name="Gould S.B."/>
            <person name="Rensing S.A."/>
        </authorList>
    </citation>
    <scope>NUCLEOTIDE SEQUENCE [LARGE SCALE GENOMIC DNA]</scope>
    <source>
        <strain evidence="2 3">S276</strain>
    </source>
</reference>
<evidence type="ECO:0000313" key="2">
    <source>
        <dbReference type="EMBL" id="GBG87360.1"/>
    </source>
</evidence>
<feature type="region of interest" description="Disordered" evidence="1">
    <location>
        <begin position="310"/>
        <end position="329"/>
    </location>
</feature>
<dbReference type="PANTHER" id="PTHR12931:SF15">
    <property type="entry name" value="UBIQUITIN THIOESTERASE OTUBAIN-LIKE"/>
    <property type="match status" value="1"/>
</dbReference>
<dbReference type="Gramene" id="GBG87360">
    <property type="protein sequence ID" value="GBG87360"/>
    <property type="gene ID" value="CBR_g45420"/>
</dbReference>
<sequence>MMNEEPEKDDGRFGGAEGSTESGVCMAECTGECTGDSGAASFIEDGTMLDCAGDRYERPSDDAIIAQENAIRAEENEKLDLIGDKLHDAPLLADSSVWSVTDLNVHRRCFLKYQGPLCGRNGEGSLVENRVKKEHDNEGNQEREKRGKEEEEEEQSEGRGGGEGKEHLLESMDSDAVDRILKRLTELRQSLLDQGFAELTFEDFLAQQYHDSSSATSVAAPHQQCHVSSTTSAAVPRQQQCLVSSTVAAVTHQQCPATMTVSVLGMPGQLANESIAEYRQRFQAQLALIEAEEQRQAAARLQAEAEAAAEKQGLQDAADADSQARRKEAQDLLKRHEAVSVDRLKFWHFEPTWSKQHQDQMLANPAMQPQTASWSNGSTMYSQCSATSTLSPHQPPSASSSAPRRPSSGSYTSCPTRMAAPVHRGCTRCRRSGSRSLMTTWALHTRVQDLEQAAPRPDVGEPSNAASNRQLEKRIDHVLAMLSDINTFAAPATISEQLGTSKTELGQLHQLPDKDGSTGASRLYKMPTFQIEKFDDYTHQDPFVRWQGFTTEIGIHEVPNHLYISALFLNVKGGCQIWLSHMATIRGVQVADLHKKISWEDLTREWKKRFSVDDAPTLAINRLFSMAQGNTSTRDWLTGWQKIMATPDFDLPFSHLRLEFYNRSCAGLSLALGDREQYTTCPEIIDKAREIIKTNWAAAHEKSAWQPTYVAGGKFGPHPQPVVAVQSDNIVEDPASTPASREGDLVAVVQPRSNNNSGGKGKAKTASPVRNGQPVPRVKFSLTEAEYKYRSRYNCCYWCNITSTRPPNVKIKARRMFDLESARETELRGSLSKLVEYCRDEIISNCVVMCFRFFTSSEIQRRAEFFEPFIFGLSNMGVLQFCRCCVEPMGVESDHVHIIALSDALGVPVRVVYLDGSLSCGSDKSAEVSVHDFVPKETSSGKKATADGTQAVPPVVLLYRPGHYDILYSK</sequence>
<proteinExistence type="predicted"/>
<protein>
    <recommendedName>
        <fullName evidence="4">Ubiquitinyl hydrolase 1</fullName>
    </recommendedName>
</protein>
<dbReference type="InterPro" id="IPR042468">
    <property type="entry name" value="Peptidase_C65_otubain_sub1"/>
</dbReference>
<feature type="region of interest" description="Disordered" evidence="1">
    <location>
        <begin position="1"/>
        <end position="21"/>
    </location>
</feature>
<feature type="compositionally biased region" description="Basic and acidic residues" evidence="1">
    <location>
        <begin position="156"/>
        <end position="168"/>
    </location>
</feature>
<feature type="compositionally biased region" description="Polar residues" evidence="1">
    <location>
        <begin position="364"/>
        <end position="390"/>
    </location>
</feature>
<evidence type="ECO:0000313" key="3">
    <source>
        <dbReference type="Proteomes" id="UP000265515"/>
    </source>
</evidence>
<name>A0A388LYF0_CHABU</name>
<feature type="compositionally biased region" description="Low complexity" evidence="1">
    <location>
        <begin position="396"/>
        <end position="410"/>
    </location>
</feature>
<dbReference type="AlphaFoldDB" id="A0A388LYF0"/>
<feature type="region of interest" description="Disordered" evidence="1">
    <location>
        <begin position="734"/>
        <end position="770"/>
    </location>
</feature>
<dbReference type="GO" id="GO:0005634">
    <property type="term" value="C:nucleus"/>
    <property type="evidence" value="ECO:0007669"/>
    <property type="project" value="TreeGrafter"/>
</dbReference>
<feature type="region of interest" description="Disordered" evidence="1">
    <location>
        <begin position="128"/>
        <end position="168"/>
    </location>
</feature>
<dbReference type="STRING" id="69332.A0A388LYF0"/>
<evidence type="ECO:0008006" key="4">
    <source>
        <dbReference type="Google" id="ProtNLM"/>
    </source>
</evidence>
<dbReference type="Proteomes" id="UP000265515">
    <property type="component" value="Unassembled WGS sequence"/>
</dbReference>
<dbReference type="Gene3D" id="3.30.200.60">
    <property type="entry name" value="Peptidase C65 Otubain, subdomain 1"/>
    <property type="match status" value="1"/>
</dbReference>
<dbReference type="EMBL" id="BFEA01000609">
    <property type="protein sequence ID" value="GBG87360.1"/>
    <property type="molecule type" value="Genomic_DNA"/>
</dbReference>
<dbReference type="Pfam" id="PF10275">
    <property type="entry name" value="Peptidase_C65"/>
    <property type="match status" value="1"/>
</dbReference>
<dbReference type="InterPro" id="IPR019400">
    <property type="entry name" value="Peptidase_C65_otubain"/>
</dbReference>
<comment type="caution">
    <text evidence="2">The sequence shown here is derived from an EMBL/GenBank/DDBJ whole genome shotgun (WGS) entry which is preliminary data.</text>
</comment>
<dbReference type="GO" id="GO:0004843">
    <property type="term" value="F:cysteine-type deubiquitinase activity"/>
    <property type="evidence" value="ECO:0007669"/>
    <property type="project" value="TreeGrafter"/>
</dbReference>
<dbReference type="InterPro" id="IPR038765">
    <property type="entry name" value="Papain-like_cys_pep_sf"/>
</dbReference>
<dbReference type="SUPFAM" id="SSF54001">
    <property type="entry name" value="Cysteine proteinases"/>
    <property type="match status" value="1"/>
</dbReference>
<gene>
    <name evidence="2" type="ORF">CBR_g45420</name>
</gene>
<feature type="compositionally biased region" description="Basic and acidic residues" evidence="1">
    <location>
        <begin position="129"/>
        <end position="149"/>
    </location>
</feature>
<feature type="region of interest" description="Disordered" evidence="1">
    <location>
        <begin position="364"/>
        <end position="417"/>
    </location>
</feature>
<dbReference type="PANTHER" id="PTHR12931">
    <property type="entry name" value="UBIQUITIN THIOLESTERASE PROTEIN OTUB"/>
    <property type="match status" value="1"/>
</dbReference>
<keyword evidence="3" id="KW-1185">Reference proteome</keyword>
<dbReference type="GO" id="GO:0043130">
    <property type="term" value="F:ubiquitin binding"/>
    <property type="evidence" value="ECO:0007669"/>
    <property type="project" value="TreeGrafter"/>
</dbReference>
<dbReference type="OrthoDB" id="18915at2759"/>
<organism evidence="2 3">
    <name type="scientific">Chara braunii</name>
    <name type="common">Braun's stonewort</name>
    <dbReference type="NCBI Taxonomy" id="69332"/>
    <lineage>
        <taxon>Eukaryota</taxon>
        <taxon>Viridiplantae</taxon>
        <taxon>Streptophyta</taxon>
        <taxon>Charophyceae</taxon>
        <taxon>Charales</taxon>
        <taxon>Characeae</taxon>
        <taxon>Chara</taxon>
    </lineage>
</organism>
<dbReference type="GO" id="GO:0071108">
    <property type="term" value="P:protein K48-linked deubiquitination"/>
    <property type="evidence" value="ECO:0007669"/>
    <property type="project" value="TreeGrafter"/>
</dbReference>
<accession>A0A388LYF0</accession>
<evidence type="ECO:0000256" key="1">
    <source>
        <dbReference type="SAM" id="MobiDB-lite"/>
    </source>
</evidence>